<evidence type="ECO:0000256" key="4">
    <source>
        <dbReference type="ARBA" id="ARBA00022780"/>
    </source>
</evidence>
<dbReference type="InterPro" id="IPR030676">
    <property type="entry name" value="CitT-rel"/>
</dbReference>
<dbReference type="Proteomes" id="UP001190700">
    <property type="component" value="Unassembled WGS sequence"/>
</dbReference>
<dbReference type="GO" id="GO:0009706">
    <property type="term" value="C:chloroplast inner membrane"/>
    <property type="evidence" value="ECO:0007669"/>
    <property type="project" value="UniProtKB-SubCell"/>
</dbReference>
<feature type="transmembrane region" description="Helical" evidence="7">
    <location>
        <begin position="525"/>
        <end position="544"/>
    </location>
</feature>
<keyword evidence="6 7" id="KW-0472">Membrane</keyword>
<evidence type="ECO:0000256" key="2">
    <source>
        <dbReference type="ARBA" id="ARBA00007349"/>
    </source>
</evidence>
<keyword evidence="3 7" id="KW-0812">Transmembrane</keyword>
<comment type="similarity">
    <text evidence="2">Belongs to the SLC13A/DASS transporter (TC 2.A.47) family. DIT1 subfamily.</text>
</comment>
<feature type="transmembrane region" description="Helical" evidence="7">
    <location>
        <begin position="402"/>
        <end position="425"/>
    </location>
</feature>
<evidence type="ECO:0000256" key="6">
    <source>
        <dbReference type="ARBA" id="ARBA00023136"/>
    </source>
</evidence>
<dbReference type="PANTHER" id="PTHR42826">
    <property type="entry name" value="DICARBOXYLATE TRANSPORTER 2.1, CHLOROPLASTIC"/>
    <property type="match status" value="1"/>
</dbReference>
<dbReference type="AlphaFoldDB" id="A0AAE0H0H9"/>
<comment type="subcellular location">
    <subcellularLocation>
        <location evidence="1">Plastid</location>
        <location evidence="1">Chloroplast inner membrane</location>
        <topology evidence="1">Multi-pass membrane protein</topology>
    </subcellularLocation>
</comment>
<evidence type="ECO:0000256" key="1">
    <source>
        <dbReference type="ARBA" id="ARBA00004478"/>
    </source>
</evidence>
<evidence type="ECO:0000313" key="8">
    <source>
        <dbReference type="EMBL" id="KAK3287709.1"/>
    </source>
</evidence>
<keyword evidence="5 7" id="KW-1133">Transmembrane helix</keyword>
<evidence type="ECO:0000256" key="5">
    <source>
        <dbReference type="ARBA" id="ARBA00022989"/>
    </source>
</evidence>
<feature type="transmembrane region" description="Helical" evidence="7">
    <location>
        <begin position="495"/>
        <end position="513"/>
    </location>
</feature>
<keyword evidence="9" id="KW-1185">Reference proteome</keyword>
<keyword evidence="4" id="KW-0934">Plastid</keyword>
<dbReference type="EMBL" id="LGRX02000763">
    <property type="protein sequence ID" value="KAK3287709.1"/>
    <property type="molecule type" value="Genomic_DNA"/>
</dbReference>
<feature type="transmembrane region" description="Helical" evidence="7">
    <location>
        <begin position="465"/>
        <end position="489"/>
    </location>
</feature>
<name>A0AAE0H0H9_9CHLO</name>
<feature type="transmembrane region" description="Helical" evidence="7">
    <location>
        <begin position="369"/>
        <end position="390"/>
    </location>
</feature>
<gene>
    <name evidence="8" type="ORF">CYMTET_4786</name>
</gene>
<comment type="caution">
    <text evidence="8">The sequence shown here is derived from an EMBL/GenBank/DDBJ whole genome shotgun (WGS) entry which is preliminary data.</text>
</comment>
<evidence type="ECO:0000256" key="7">
    <source>
        <dbReference type="SAM" id="Phobius"/>
    </source>
</evidence>
<evidence type="ECO:0000256" key="3">
    <source>
        <dbReference type="ARBA" id="ARBA00022692"/>
    </source>
</evidence>
<keyword evidence="4" id="KW-1001">Plastid inner membrane</keyword>
<evidence type="ECO:0000313" key="9">
    <source>
        <dbReference type="Proteomes" id="UP001190700"/>
    </source>
</evidence>
<feature type="transmembrane region" description="Helical" evidence="7">
    <location>
        <begin position="160"/>
        <end position="184"/>
    </location>
</feature>
<proteinExistence type="inferred from homology"/>
<dbReference type="Pfam" id="PF00939">
    <property type="entry name" value="Na_sulph_symp"/>
    <property type="match status" value="1"/>
</dbReference>
<dbReference type="GO" id="GO:0015140">
    <property type="term" value="F:malate transmembrane transporter activity"/>
    <property type="evidence" value="ECO:0007669"/>
    <property type="project" value="UniProtKB-ARBA"/>
</dbReference>
<accession>A0AAE0H0H9</accession>
<feature type="transmembrane region" description="Helical" evidence="7">
    <location>
        <begin position="95"/>
        <end position="112"/>
    </location>
</feature>
<organism evidence="8 9">
    <name type="scientific">Cymbomonas tetramitiformis</name>
    <dbReference type="NCBI Taxonomy" id="36881"/>
    <lineage>
        <taxon>Eukaryota</taxon>
        <taxon>Viridiplantae</taxon>
        <taxon>Chlorophyta</taxon>
        <taxon>Pyramimonadophyceae</taxon>
        <taxon>Pyramimonadales</taxon>
        <taxon>Pyramimonadaceae</taxon>
        <taxon>Cymbomonas</taxon>
    </lineage>
</organism>
<sequence>MAAKTGNAIGLKALASVPRHRSTSGRVAAAQTVQASKTLRFRHAVVGCAVPSKLTKADVGAKPHSKWQVTATASAEIEEVPASDPPEEIMDCVKLVPAAISISVGLVIRFLIPCPAAVDPQAWQLLAIFVSTIAGLVLNPLPVGAWAFLGLTVALITKTLTFAGAFAAFTNEVIWLIVISFFFARGFVKTGFGDRLALNFVKLFGKNTLSLAYGLQLAEAAICPAMPSTTARAGGVFVPVINSLDIRTRPYLIAQQLNGGCSSSSLVLTAAAQNFLCLKLAGDLGVTFGNAFQTWLVAACVPCILAIIATPYIIYLLDPPEVKDTPEAPIIAQESLEKLGPVKKSEKLMVLGLGITVILWVGGDALGISAVLAAMIGLSILMLTGVLSWTDALEEKGAWDTLMWFAVLIGMSNQLNAMGLIGWVADVVSGMLGSMNMGWHGVFLLLHAVYFGVHYLFASQTAHVGALYTAFLAMMLAAGCPGQLAALTLAFNTNLFGAVTHFASGQAAVYFGAGYVELATLWKQGAYCAVLNFLIWGVAGGIWWKFIGLW</sequence>
<feature type="transmembrane region" description="Helical" evidence="7">
    <location>
        <begin position="437"/>
        <end position="458"/>
    </location>
</feature>
<reference evidence="8 9" key="1">
    <citation type="journal article" date="2015" name="Genome Biol. Evol.">
        <title>Comparative Genomics of a Bacterivorous Green Alga Reveals Evolutionary Causalities and Consequences of Phago-Mixotrophic Mode of Nutrition.</title>
        <authorList>
            <person name="Burns J.A."/>
            <person name="Paasch A."/>
            <person name="Narechania A."/>
            <person name="Kim E."/>
        </authorList>
    </citation>
    <scope>NUCLEOTIDE SEQUENCE [LARGE SCALE GENOMIC DNA]</scope>
    <source>
        <strain evidence="8 9">PLY_AMNH</strain>
    </source>
</reference>
<protein>
    <submittedName>
        <fullName evidence="8">Uncharacterized protein</fullName>
    </submittedName>
</protein>
<feature type="transmembrane region" description="Helical" evidence="7">
    <location>
        <begin position="124"/>
        <end position="148"/>
    </location>
</feature>
<dbReference type="NCBIfam" id="TIGR00785">
    <property type="entry name" value="dass"/>
    <property type="match status" value="1"/>
</dbReference>
<feature type="transmembrane region" description="Helical" evidence="7">
    <location>
        <begin position="295"/>
        <end position="317"/>
    </location>
</feature>
<dbReference type="InterPro" id="IPR001898">
    <property type="entry name" value="SLC13A/DASS"/>
</dbReference>